<dbReference type="PANTHER" id="PTHR34512:SF30">
    <property type="entry name" value="OUTER MEMBRANE PROTEIN ASSEMBLY FACTOR BAMB"/>
    <property type="match status" value="1"/>
</dbReference>
<reference evidence="2 3" key="1">
    <citation type="submission" date="2013-04" db="EMBL/GenBank/DDBJ databases">
        <title>Oceanicola sp. 22II1-22F33 Genome Sequencing.</title>
        <authorList>
            <person name="Lai Q."/>
            <person name="Li G."/>
            <person name="Shao Z."/>
        </authorList>
    </citation>
    <scope>NUCLEOTIDE SEQUENCE [LARGE SCALE GENOMIC DNA]</scope>
    <source>
        <strain evidence="2 3">22II1-22F33</strain>
    </source>
</reference>
<feature type="domain" description="Pyrrolo-quinoline quinone repeat" evidence="1">
    <location>
        <begin position="374"/>
        <end position="433"/>
    </location>
</feature>
<dbReference type="InterPro" id="IPR002372">
    <property type="entry name" value="PQQ_rpt_dom"/>
</dbReference>
<proteinExistence type="predicted"/>
<protein>
    <submittedName>
        <fullName evidence="2">Quinoprotein</fullName>
    </submittedName>
</protein>
<evidence type="ECO:0000259" key="1">
    <source>
        <dbReference type="Pfam" id="PF13360"/>
    </source>
</evidence>
<dbReference type="Gene3D" id="2.130.10.10">
    <property type="entry name" value="YVTN repeat-like/Quinoprotein amine dehydrogenase"/>
    <property type="match status" value="1"/>
</dbReference>
<dbReference type="Proteomes" id="UP000215377">
    <property type="component" value="Unassembled WGS sequence"/>
</dbReference>
<dbReference type="SUPFAM" id="SSF50998">
    <property type="entry name" value="Quinoprotein alcohol dehydrogenase-like"/>
    <property type="match status" value="1"/>
</dbReference>
<dbReference type="EMBL" id="AQQR01000001">
    <property type="protein sequence ID" value="OWU77992.1"/>
    <property type="molecule type" value="Genomic_DNA"/>
</dbReference>
<name>A0A225NT18_9RHOB</name>
<dbReference type="Pfam" id="PF13360">
    <property type="entry name" value="PQQ_2"/>
    <property type="match status" value="2"/>
</dbReference>
<dbReference type="InterPro" id="IPR018391">
    <property type="entry name" value="PQQ_b-propeller_rpt"/>
</dbReference>
<evidence type="ECO:0000313" key="3">
    <source>
        <dbReference type="Proteomes" id="UP000215377"/>
    </source>
</evidence>
<gene>
    <name evidence="2" type="ORF">ATO3_00380</name>
</gene>
<keyword evidence="3" id="KW-1185">Reference proteome</keyword>
<sequence>MCLPGLALVMAVSGCQEPDVVLPGDREDIPQIAAFSKDPDPDNNTAPAISLPNQVSNSSWEQGPGTPANRVSNAALRQAPVLAWATDIGDGDDRRHRITAAPVVGGGRIYTLDSRDQVTALGPNGAVLWSVHARPPYAGANDATGGGLAYADGTLYVSLGFGVLVALDATTGGTRWTQKLDATGSGKPLVAGDLVYLVAGDSTGWAVERADGRIRWQIAGTSSVANVLGAPDPALADDLVVFAYGSGDIIAAFRQGGLRRWGTNVSGQRPGVAASTIGDVTGAPVVVGNTIYVGNASGRIAALDASNGERRWTTPFGAMTPVWPVGGSVFALTDSNQLVRLDASDGEAIWAVDLPRYIKDRPLRRGPVYAHYGPILAGSRIWTASSDGYLRAFSPTSGQLLFEAEVPGGASSDPVVAGNTLYVVGRKGQLFAFR</sequence>
<dbReference type="PANTHER" id="PTHR34512">
    <property type="entry name" value="CELL SURFACE PROTEIN"/>
    <property type="match status" value="1"/>
</dbReference>
<evidence type="ECO:0000313" key="2">
    <source>
        <dbReference type="EMBL" id="OWU77992.1"/>
    </source>
</evidence>
<feature type="domain" description="Pyrrolo-quinoline quinone repeat" evidence="1">
    <location>
        <begin position="116"/>
        <end position="351"/>
    </location>
</feature>
<dbReference type="SMART" id="SM00564">
    <property type="entry name" value="PQQ"/>
    <property type="match status" value="6"/>
</dbReference>
<dbReference type="AlphaFoldDB" id="A0A225NT18"/>
<accession>A0A225NT18</accession>
<comment type="caution">
    <text evidence="2">The sequence shown here is derived from an EMBL/GenBank/DDBJ whole genome shotgun (WGS) entry which is preliminary data.</text>
</comment>
<organism evidence="2 3">
    <name type="scientific">Marinibacterium profundimaris</name>
    <dbReference type="NCBI Taxonomy" id="1679460"/>
    <lineage>
        <taxon>Bacteria</taxon>
        <taxon>Pseudomonadati</taxon>
        <taxon>Pseudomonadota</taxon>
        <taxon>Alphaproteobacteria</taxon>
        <taxon>Rhodobacterales</taxon>
        <taxon>Paracoccaceae</taxon>
        <taxon>Marinibacterium</taxon>
    </lineage>
</organism>
<dbReference type="InterPro" id="IPR011047">
    <property type="entry name" value="Quinoprotein_ADH-like_sf"/>
</dbReference>
<dbReference type="InterPro" id="IPR015943">
    <property type="entry name" value="WD40/YVTN_repeat-like_dom_sf"/>
</dbReference>